<proteinExistence type="predicted"/>
<evidence type="ECO:0000313" key="12">
    <source>
        <dbReference type="Proteomes" id="UP000663903"/>
    </source>
</evidence>
<dbReference type="EMBL" id="CP071796">
    <property type="protein sequence ID" value="QTD47239.1"/>
    <property type="molecule type" value="Genomic_DNA"/>
</dbReference>
<feature type="transmembrane region" description="Helical" evidence="9">
    <location>
        <begin position="69"/>
        <end position="90"/>
    </location>
</feature>
<feature type="transmembrane region" description="Helical" evidence="9">
    <location>
        <begin position="276"/>
        <end position="295"/>
    </location>
</feature>
<keyword evidence="4" id="KW-0808">Transferase</keyword>
<dbReference type="PANTHER" id="PTHR33908:SF3">
    <property type="entry name" value="UNDECAPRENYL PHOSPHATE-ALPHA-4-AMINO-4-DEOXY-L-ARABINOSE ARABINOSYL TRANSFERASE"/>
    <property type="match status" value="1"/>
</dbReference>
<feature type="transmembrane region" description="Helical" evidence="9">
    <location>
        <begin position="120"/>
        <end position="151"/>
    </location>
</feature>
<dbReference type="GO" id="GO:0016763">
    <property type="term" value="F:pentosyltransferase activity"/>
    <property type="evidence" value="ECO:0007669"/>
    <property type="project" value="TreeGrafter"/>
</dbReference>
<evidence type="ECO:0000256" key="7">
    <source>
        <dbReference type="ARBA" id="ARBA00023136"/>
    </source>
</evidence>
<sequence length="482" mass="53030">MLVSGDWLIPRLNGLPFFHKPPLTHWLQAASMAVFGVSPWAARLPQIALAVLMLAGLHAAARRLADDALAARAAIILAASGGWLIGGQYVNHDLGVATWIATTIWCFALALQGERPRAGWAYAGFAASALGLLTKGLIGVALPGLVLLLWVGWTRRWRAAWRLPWLGGVLLSGLIAVPWFVLAGQRYPDMWGYLFGVQQFTRYTGSGFNNPQPVWFYPVALLLLLFPWAFWACYEALAQARKARPAIVSRVSGLVPLCWIWLGAIVLFFSIPRSKLIGYILPVLPPLAVLAALGWQRAMGGRRHAGRWFAGMAALAALLTAVLSVALPGIQRERLSGDVARVLACRASPGDTVLVLGGYPFELPFVAQTHQPLVVVQDWPLVRIEAGDSWRRELFEAGDFEPALAERLLRTPELLETAARQPGQWLVERVHDEPSPPVPPTWQPVTEGRGWRLYRSAPERPEPAQHKGLPGCHDQRGDQRRP</sequence>
<accession>A0A975H4U8</accession>
<dbReference type="InterPro" id="IPR038731">
    <property type="entry name" value="RgtA/B/C-like"/>
</dbReference>
<feature type="compositionally biased region" description="Basic and acidic residues" evidence="8">
    <location>
        <begin position="473"/>
        <end position="482"/>
    </location>
</feature>
<keyword evidence="2" id="KW-1003">Cell membrane</keyword>
<keyword evidence="3" id="KW-0328">Glycosyltransferase</keyword>
<feature type="transmembrane region" description="Helical" evidence="9">
    <location>
        <begin position="246"/>
        <end position="270"/>
    </location>
</feature>
<dbReference type="InterPro" id="IPR050297">
    <property type="entry name" value="LipidA_mod_glycosyltrf_83"/>
</dbReference>
<feature type="transmembrane region" description="Helical" evidence="9">
    <location>
        <begin position="215"/>
        <end position="234"/>
    </location>
</feature>
<keyword evidence="6 9" id="KW-1133">Transmembrane helix</keyword>
<comment type="subcellular location">
    <subcellularLocation>
        <location evidence="1">Cell membrane</location>
        <topology evidence="1">Multi-pass membrane protein</topology>
    </subcellularLocation>
</comment>
<evidence type="ECO:0000256" key="1">
    <source>
        <dbReference type="ARBA" id="ARBA00004651"/>
    </source>
</evidence>
<feature type="region of interest" description="Disordered" evidence="8">
    <location>
        <begin position="430"/>
        <end position="482"/>
    </location>
</feature>
<dbReference type="AlphaFoldDB" id="A0A975H4U8"/>
<reference evidence="11" key="1">
    <citation type="submission" date="2021-03" db="EMBL/GenBank/DDBJ databases">
        <title>Ottowia sp. 27C isolated from the cloaca of a Giant Asian pond turtle (Heosemys grandis).</title>
        <authorList>
            <person name="Spergser J."/>
            <person name="Busse H.-J."/>
        </authorList>
    </citation>
    <scope>NUCLEOTIDE SEQUENCE</scope>
    <source>
        <strain evidence="11">27C</strain>
    </source>
</reference>
<organism evidence="11 12">
    <name type="scientific">Ottowia testudinis</name>
    <dbReference type="NCBI Taxonomy" id="2816950"/>
    <lineage>
        <taxon>Bacteria</taxon>
        <taxon>Pseudomonadati</taxon>
        <taxon>Pseudomonadota</taxon>
        <taxon>Betaproteobacteria</taxon>
        <taxon>Burkholderiales</taxon>
        <taxon>Comamonadaceae</taxon>
        <taxon>Ottowia</taxon>
    </lineage>
</organism>
<dbReference type="KEGG" id="otd:J1M35_02660"/>
<keyword evidence="7 9" id="KW-0472">Membrane</keyword>
<dbReference type="PANTHER" id="PTHR33908">
    <property type="entry name" value="MANNOSYLTRANSFERASE YKCB-RELATED"/>
    <property type="match status" value="1"/>
</dbReference>
<keyword evidence="5 9" id="KW-0812">Transmembrane</keyword>
<dbReference type="GO" id="GO:0010041">
    <property type="term" value="P:response to iron(III) ion"/>
    <property type="evidence" value="ECO:0007669"/>
    <property type="project" value="TreeGrafter"/>
</dbReference>
<gene>
    <name evidence="11" type="ORF">J1M35_02660</name>
</gene>
<keyword evidence="12" id="KW-1185">Reference proteome</keyword>
<evidence type="ECO:0000256" key="3">
    <source>
        <dbReference type="ARBA" id="ARBA00022676"/>
    </source>
</evidence>
<dbReference type="GO" id="GO:0009103">
    <property type="term" value="P:lipopolysaccharide biosynthetic process"/>
    <property type="evidence" value="ECO:0007669"/>
    <property type="project" value="UniProtKB-ARBA"/>
</dbReference>
<evidence type="ECO:0000256" key="6">
    <source>
        <dbReference type="ARBA" id="ARBA00022989"/>
    </source>
</evidence>
<dbReference type="GO" id="GO:0005886">
    <property type="term" value="C:plasma membrane"/>
    <property type="evidence" value="ECO:0007669"/>
    <property type="project" value="UniProtKB-SubCell"/>
</dbReference>
<evidence type="ECO:0000259" key="10">
    <source>
        <dbReference type="Pfam" id="PF13231"/>
    </source>
</evidence>
<feature type="domain" description="Glycosyltransferase RgtA/B/C/D-like" evidence="10">
    <location>
        <begin position="19"/>
        <end position="179"/>
    </location>
</feature>
<dbReference type="Pfam" id="PF13231">
    <property type="entry name" value="PMT_2"/>
    <property type="match status" value="1"/>
</dbReference>
<feature type="transmembrane region" description="Helical" evidence="9">
    <location>
        <begin position="307"/>
        <end position="327"/>
    </location>
</feature>
<feature type="transmembrane region" description="Helical" evidence="9">
    <location>
        <begin position="163"/>
        <end position="182"/>
    </location>
</feature>
<dbReference type="Proteomes" id="UP000663903">
    <property type="component" value="Chromosome"/>
</dbReference>
<evidence type="ECO:0000256" key="5">
    <source>
        <dbReference type="ARBA" id="ARBA00022692"/>
    </source>
</evidence>
<name>A0A975H4U8_9BURK</name>
<evidence type="ECO:0000256" key="9">
    <source>
        <dbReference type="SAM" id="Phobius"/>
    </source>
</evidence>
<protein>
    <submittedName>
        <fullName evidence="11">Glycosyltransferase family 39 protein</fullName>
    </submittedName>
</protein>
<evidence type="ECO:0000256" key="4">
    <source>
        <dbReference type="ARBA" id="ARBA00022679"/>
    </source>
</evidence>
<evidence type="ECO:0000256" key="8">
    <source>
        <dbReference type="SAM" id="MobiDB-lite"/>
    </source>
</evidence>
<evidence type="ECO:0000256" key="2">
    <source>
        <dbReference type="ARBA" id="ARBA00022475"/>
    </source>
</evidence>
<feature type="transmembrane region" description="Helical" evidence="9">
    <location>
        <begin position="40"/>
        <end position="57"/>
    </location>
</feature>
<evidence type="ECO:0000313" key="11">
    <source>
        <dbReference type="EMBL" id="QTD47239.1"/>
    </source>
</evidence>